<keyword evidence="5" id="KW-0804">Transcription</keyword>
<evidence type="ECO:0000256" key="11">
    <source>
        <dbReference type="SAM" id="MobiDB-lite"/>
    </source>
</evidence>
<evidence type="ECO:0000256" key="5">
    <source>
        <dbReference type="ARBA" id="ARBA00023163"/>
    </source>
</evidence>
<dbReference type="OrthoDB" id="10034090at2759"/>
<dbReference type="AlphaFoldDB" id="A0A6I9L6H0"/>
<proteinExistence type="predicted"/>
<feature type="compositionally biased region" description="Polar residues" evidence="11">
    <location>
        <begin position="30"/>
        <end position="48"/>
    </location>
</feature>
<sequence>MNPQQQRMAAIGTDKELSDLLDFSAMFSPPVNSGKTRPTTLGSSQFSGSGMDERGGTTSWGTSGQPSPSYDSSRGFTDSPHYSDHLNDSRLGAHEGLSPTPFMNSNLIGKTSDRGSFSLYSRDSGLSGCQSSLLRQDLGIASPAQLSSSGKPGTPYYSFSATSSRRRPLHDSVALDPLQAKKVRKVPPGLPSSVYAPSPNSDDFNRESPSYPSPKPPTSMFASTFFMQDGTHSSSDLWNSSNGMSQPGFSGILGTSTSHMSQSSSYGSLHSHDRLSYPPHSVSPTDINTSLPPMSSFHRGSTSSSPYVAASHTPPINGSDSILGARGNAAGSSQTGDALGKALASIYSPDHTSSSFPSNPSTPVGSPSPLTGTSQWPRAGGQAPSSPSYENSLHSLQSRMEDRLDRLDDAIHVLRNHAVGPSTSLPTSHSDIHSLLGPSHNAPIGNLSSNYGGSSLVTNSRSASMVGPHREDSVSLNGNHSVLSSTVAASNTDLNHKTPENFRGGLQNQSGNVVPTEIKTENKEKDENLHEPPSSDDMKSDDESSQKDIKVSSRGRTSSTNEDEDLNPEQKIEREKERRMANNARERLRVRDINEAFKELGRMCQLHLKSEKPQTKLLILHQAVAVILSLEQQVRERNLNPKAACLKRREEEKVSAASAEPPTTLPGTHPGLSETTNPMGHL</sequence>
<feature type="compositionally biased region" description="Polar residues" evidence="11">
    <location>
        <begin position="364"/>
        <end position="376"/>
    </location>
</feature>
<evidence type="ECO:0000256" key="2">
    <source>
        <dbReference type="ARBA" id="ARBA00022473"/>
    </source>
</evidence>
<feature type="compositionally biased region" description="Polar residues" evidence="11">
    <location>
        <begin position="144"/>
        <end position="163"/>
    </location>
</feature>
<dbReference type="Ensembl" id="ENSPEMT00000021859.2">
    <property type="protein sequence ID" value="ENSPEMP00000017536.2"/>
    <property type="gene ID" value="ENSPEMG00000016404.2"/>
</dbReference>
<dbReference type="PANTHER" id="PTHR11793:SF11">
    <property type="entry name" value="TRANSCRIPTION FACTOR 12"/>
    <property type="match status" value="1"/>
</dbReference>
<dbReference type="SUPFAM" id="SSF47459">
    <property type="entry name" value="HLH, helix-loop-helix DNA-binding domain"/>
    <property type="match status" value="1"/>
</dbReference>
<feature type="region of interest" description="Disordered" evidence="11">
    <location>
        <begin position="25"/>
        <end position="108"/>
    </location>
</feature>
<feature type="region of interest" description="Disordered" evidence="11">
    <location>
        <begin position="141"/>
        <end position="222"/>
    </location>
</feature>
<feature type="compositionally biased region" description="Polar residues" evidence="11">
    <location>
        <begin position="56"/>
        <end position="76"/>
    </location>
</feature>
<dbReference type="GO" id="GO:0000978">
    <property type="term" value="F:RNA polymerase II cis-regulatory region sequence-specific DNA binding"/>
    <property type="evidence" value="ECO:0007669"/>
    <property type="project" value="TreeGrafter"/>
</dbReference>
<feature type="compositionally biased region" description="Basic and acidic residues" evidence="11">
    <location>
        <begin position="81"/>
        <end position="93"/>
    </location>
</feature>
<feature type="compositionally biased region" description="Basic and acidic residues" evidence="11">
    <location>
        <begin position="518"/>
        <end position="530"/>
    </location>
</feature>
<feature type="region of interest" description="Disordered" evidence="11">
    <location>
        <begin position="349"/>
        <end position="395"/>
    </location>
</feature>
<dbReference type="InterPro" id="IPR036638">
    <property type="entry name" value="HLH_DNA-bd_sf"/>
</dbReference>
<evidence type="ECO:0000256" key="8">
    <source>
        <dbReference type="ARBA" id="ARBA00041543"/>
    </source>
</evidence>
<evidence type="ECO:0000313" key="13">
    <source>
        <dbReference type="Ensembl" id="ENSPEMP00000017536.2"/>
    </source>
</evidence>
<gene>
    <name evidence="13" type="primary">Tcf12</name>
</gene>
<dbReference type="InterPro" id="IPR051098">
    <property type="entry name" value="NeuroDiff_E-box_TFs"/>
</dbReference>
<dbReference type="GeneTree" id="ENSGT00940000155047"/>
<dbReference type="InterPro" id="IPR011598">
    <property type="entry name" value="bHLH_dom"/>
</dbReference>
<feature type="compositionally biased region" description="Polar residues" evidence="11">
    <location>
        <begin position="282"/>
        <end position="306"/>
    </location>
</feature>
<feature type="compositionally biased region" description="Low complexity" evidence="11">
    <location>
        <begin position="352"/>
        <end position="363"/>
    </location>
</feature>
<dbReference type="GO" id="GO:0045893">
    <property type="term" value="P:positive regulation of DNA-templated transcription"/>
    <property type="evidence" value="ECO:0007669"/>
    <property type="project" value="UniProtKB-ARBA"/>
</dbReference>
<feature type="compositionally biased region" description="Basic and acidic residues" evidence="11">
    <location>
        <begin position="536"/>
        <end position="551"/>
    </location>
</feature>
<feature type="compositionally biased region" description="Polar residues" evidence="11">
    <location>
        <begin position="383"/>
        <end position="395"/>
    </location>
</feature>
<keyword evidence="3" id="KW-0805">Transcription regulation</keyword>
<feature type="domain" description="BHLH" evidence="12">
    <location>
        <begin position="577"/>
        <end position="630"/>
    </location>
</feature>
<dbReference type="Pfam" id="PF00010">
    <property type="entry name" value="HLH"/>
    <property type="match status" value="1"/>
</dbReference>
<dbReference type="FunFam" id="4.10.280.10:FF:000001">
    <property type="entry name" value="Putative transcription factor 12"/>
    <property type="match status" value="1"/>
</dbReference>
<evidence type="ECO:0000313" key="14">
    <source>
        <dbReference type="Proteomes" id="UP000694547"/>
    </source>
</evidence>
<dbReference type="PROSITE" id="PS50888">
    <property type="entry name" value="BHLH"/>
    <property type="match status" value="1"/>
</dbReference>
<dbReference type="PANTHER" id="PTHR11793">
    <property type="entry name" value="BASIC HELIX-LOOP-HELIX TRANSCRIPTION FACTOR"/>
    <property type="match status" value="1"/>
</dbReference>
<evidence type="ECO:0000259" key="12">
    <source>
        <dbReference type="PROSITE" id="PS50888"/>
    </source>
</evidence>
<reference evidence="13 14" key="1">
    <citation type="submission" date="2018-10" db="EMBL/GenBank/DDBJ databases">
        <title>Improved assembly of the deer mouse Peromyscus maniculatus genome.</title>
        <authorList>
            <person name="Lassance J.-M."/>
            <person name="Hoekstra H.E."/>
        </authorList>
    </citation>
    <scope>NUCLEOTIDE SEQUENCE [LARGE SCALE GENOMIC DNA]</scope>
</reference>
<dbReference type="GO" id="GO:0000785">
    <property type="term" value="C:chromatin"/>
    <property type="evidence" value="ECO:0007669"/>
    <property type="project" value="TreeGrafter"/>
</dbReference>
<evidence type="ECO:0000256" key="9">
    <source>
        <dbReference type="ARBA" id="ARBA00042405"/>
    </source>
</evidence>
<dbReference type="Gene3D" id="4.10.280.10">
    <property type="entry name" value="Helix-loop-helix DNA-binding domain"/>
    <property type="match status" value="1"/>
</dbReference>
<dbReference type="RefSeq" id="XP_006973845.1">
    <property type="nucleotide sequence ID" value="XM_006973783.3"/>
</dbReference>
<dbReference type="Proteomes" id="UP000694547">
    <property type="component" value="Chromosome 7"/>
</dbReference>
<keyword evidence="14" id="KW-1185">Reference proteome</keyword>
<feature type="compositionally biased region" description="Low complexity" evidence="11">
    <location>
        <begin position="256"/>
        <end position="269"/>
    </location>
</feature>
<reference evidence="13" key="3">
    <citation type="submission" date="2025-09" db="UniProtKB">
        <authorList>
            <consortium name="Ensembl"/>
        </authorList>
    </citation>
    <scope>IDENTIFICATION</scope>
</reference>
<keyword evidence="6" id="KW-0539">Nucleus</keyword>
<feature type="region of interest" description="Disordered" evidence="11">
    <location>
        <begin position="489"/>
        <end position="580"/>
    </location>
</feature>
<feature type="region of interest" description="Disordered" evidence="11">
    <location>
        <begin position="650"/>
        <end position="682"/>
    </location>
</feature>
<keyword evidence="2" id="KW-0217">Developmental protein</keyword>
<dbReference type="SMART" id="SM00353">
    <property type="entry name" value="HLH"/>
    <property type="match status" value="1"/>
</dbReference>
<evidence type="ECO:0000256" key="7">
    <source>
        <dbReference type="ARBA" id="ARBA00040507"/>
    </source>
</evidence>
<evidence type="ECO:0000256" key="3">
    <source>
        <dbReference type="ARBA" id="ARBA00023015"/>
    </source>
</evidence>
<evidence type="ECO:0000256" key="6">
    <source>
        <dbReference type="ARBA" id="ARBA00023242"/>
    </source>
</evidence>
<feature type="compositionally biased region" description="Low complexity" evidence="11">
    <location>
        <begin position="661"/>
        <end position="672"/>
    </location>
</feature>
<feature type="compositionally biased region" description="Basic and acidic residues" evidence="11">
    <location>
        <begin position="568"/>
        <end position="580"/>
    </location>
</feature>
<dbReference type="GO" id="GO:0046983">
    <property type="term" value="F:protein dimerization activity"/>
    <property type="evidence" value="ECO:0007669"/>
    <property type="project" value="InterPro"/>
</dbReference>
<dbReference type="CTD" id="6938"/>
<accession>A0A6I9L6H0</accession>
<feature type="compositionally biased region" description="Polar residues" evidence="11">
    <location>
        <begin position="673"/>
        <end position="682"/>
    </location>
</feature>
<evidence type="ECO:0000256" key="10">
    <source>
        <dbReference type="ARBA" id="ARBA00043010"/>
    </source>
</evidence>
<evidence type="ECO:0000256" key="1">
    <source>
        <dbReference type="ARBA" id="ARBA00004123"/>
    </source>
</evidence>
<name>A0A6I9L6H0_PERMB</name>
<evidence type="ECO:0000256" key="4">
    <source>
        <dbReference type="ARBA" id="ARBA00023125"/>
    </source>
</evidence>
<keyword evidence="4" id="KW-0238">DNA-binding</keyword>
<feature type="region of interest" description="Disordered" evidence="11">
    <location>
        <begin position="249"/>
        <end position="313"/>
    </location>
</feature>
<dbReference type="GO" id="GO:0005667">
    <property type="term" value="C:transcription regulator complex"/>
    <property type="evidence" value="ECO:0007669"/>
    <property type="project" value="TreeGrafter"/>
</dbReference>
<organism evidence="13 14">
    <name type="scientific">Peromyscus maniculatus bairdii</name>
    <name type="common">Prairie deer mouse</name>
    <dbReference type="NCBI Taxonomy" id="230844"/>
    <lineage>
        <taxon>Eukaryota</taxon>
        <taxon>Metazoa</taxon>
        <taxon>Chordata</taxon>
        <taxon>Craniata</taxon>
        <taxon>Vertebrata</taxon>
        <taxon>Euteleostomi</taxon>
        <taxon>Mammalia</taxon>
        <taxon>Eutheria</taxon>
        <taxon>Euarchontoglires</taxon>
        <taxon>Glires</taxon>
        <taxon>Rodentia</taxon>
        <taxon>Myomorpha</taxon>
        <taxon>Muroidea</taxon>
        <taxon>Cricetidae</taxon>
        <taxon>Neotominae</taxon>
        <taxon>Peromyscus</taxon>
    </lineage>
</organism>
<comment type="subcellular location">
    <subcellularLocation>
        <location evidence="1">Nucleus</location>
    </subcellularLocation>
</comment>
<protein>
    <recommendedName>
        <fullName evidence="7">Transcription factor 12</fullName>
    </recommendedName>
    <alternativeName>
        <fullName evidence="10">DNA-binding protein HTF4</fullName>
    </alternativeName>
    <alternativeName>
        <fullName evidence="8">E-box-binding protein</fullName>
    </alternativeName>
    <alternativeName>
        <fullName evidence="9">Transcription factor HTF-4</fullName>
    </alternativeName>
</protein>
<dbReference type="CDD" id="cd18945">
    <property type="entry name" value="bHLH_E-protein_TCF4_E2-2"/>
    <property type="match status" value="1"/>
</dbReference>
<reference evidence="13" key="2">
    <citation type="submission" date="2025-08" db="UniProtKB">
        <authorList>
            <consortium name="Ensembl"/>
        </authorList>
    </citation>
    <scope>IDENTIFICATION</scope>
</reference>
<dbReference type="GO" id="GO:0000981">
    <property type="term" value="F:DNA-binding transcription factor activity, RNA polymerase II-specific"/>
    <property type="evidence" value="ECO:0007669"/>
    <property type="project" value="TreeGrafter"/>
</dbReference>
<dbReference type="GO" id="GO:0005634">
    <property type="term" value="C:nucleus"/>
    <property type="evidence" value="ECO:0007669"/>
    <property type="project" value="UniProtKB-SubCell"/>
</dbReference>